<dbReference type="PIRSF" id="PIRSF001439">
    <property type="entry name" value="CryM"/>
    <property type="match status" value="1"/>
</dbReference>
<gene>
    <name evidence="1" type="ORF">GCM10022279_02870</name>
</gene>
<dbReference type="EMBL" id="BAABBP010000002">
    <property type="protein sequence ID" value="GAA3982778.1"/>
    <property type="molecule type" value="Genomic_DNA"/>
</dbReference>
<dbReference type="PANTHER" id="PTHR13812">
    <property type="entry name" value="KETIMINE REDUCTASE MU-CRYSTALLIN"/>
    <property type="match status" value="1"/>
</dbReference>
<dbReference type="Proteomes" id="UP001501627">
    <property type="component" value="Unassembled WGS sequence"/>
</dbReference>
<dbReference type="SUPFAM" id="SSF51735">
    <property type="entry name" value="NAD(P)-binding Rossmann-fold domains"/>
    <property type="match status" value="1"/>
</dbReference>
<sequence>MHHFTAQQTRDALPFDRLIAALRAAFAQGASVPLRHNHAIECQGAKGTTLIMPAWSEAGFYGLKTVNIFPGNGARGLPGLHSTYLLHDATTGVPLALIDGNEITSRRTAAAAALGADYLARQDARRLLLLGAGRVGALVPRALRAVRGIREVDVWNPNAERGQALADALRTEGFDARYTTDLEQAARSADIISCATLAHTPLIRGAWLQPGVHLDLIGSFAPQMKEADVDCFAGREVYVDTDEAPLKAGELLDAFASGRFAASDIRANLQQLTRGERPGRTSEDAVTVFKAVGSALEDLTAATLVWRAHLPTD</sequence>
<keyword evidence="2" id="KW-1185">Reference proteome</keyword>
<name>A0ABP7QHU4_9BURK</name>
<accession>A0ABP7QHU4</accession>
<dbReference type="Gene3D" id="3.40.50.720">
    <property type="entry name" value="NAD(P)-binding Rossmann-like Domain"/>
    <property type="match status" value="1"/>
</dbReference>
<dbReference type="RefSeq" id="WP_103043665.1">
    <property type="nucleotide sequence ID" value="NZ_BAABBP010000002.1"/>
</dbReference>
<comment type="caution">
    <text evidence="1">The sequence shown here is derived from an EMBL/GenBank/DDBJ whole genome shotgun (WGS) entry which is preliminary data.</text>
</comment>
<dbReference type="PANTHER" id="PTHR13812:SF19">
    <property type="entry name" value="KETIMINE REDUCTASE MU-CRYSTALLIN"/>
    <property type="match status" value="1"/>
</dbReference>
<dbReference type="InterPro" id="IPR023401">
    <property type="entry name" value="ODC_N"/>
</dbReference>
<evidence type="ECO:0000313" key="1">
    <source>
        <dbReference type="EMBL" id="GAA3982778.1"/>
    </source>
</evidence>
<dbReference type="InterPro" id="IPR036291">
    <property type="entry name" value="NAD(P)-bd_dom_sf"/>
</dbReference>
<dbReference type="InterPro" id="IPR003462">
    <property type="entry name" value="ODC_Mu_crystall"/>
</dbReference>
<evidence type="ECO:0000313" key="2">
    <source>
        <dbReference type="Proteomes" id="UP001501627"/>
    </source>
</evidence>
<reference evidence="2" key="1">
    <citation type="journal article" date="2019" name="Int. J. Syst. Evol. Microbiol.">
        <title>The Global Catalogue of Microorganisms (GCM) 10K type strain sequencing project: providing services to taxonomists for standard genome sequencing and annotation.</title>
        <authorList>
            <consortium name="The Broad Institute Genomics Platform"/>
            <consortium name="The Broad Institute Genome Sequencing Center for Infectious Disease"/>
            <person name="Wu L."/>
            <person name="Ma J."/>
        </authorList>
    </citation>
    <scope>NUCLEOTIDE SEQUENCE [LARGE SCALE GENOMIC DNA]</scope>
    <source>
        <strain evidence="2">JCM 17561</strain>
    </source>
</reference>
<dbReference type="Gene3D" id="3.30.1780.10">
    <property type="entry name" value="ornithine cyclodeaminase, domain 1"/>
    <property type="match status" value="1"/>
</dbReference>
<protein>
    <submittedName>
        <fullName evidence="1">Ornithine cyclodeaminase family protein</fullName>
    </submittedName>
</protein>
<dbReference type="Pfam" id="PF02423">
    <property type="entry name" value="OCD_Mu_crystall"/>
    <property type="match status" value="1"/>
</dbReference>
<proteinExistence type="predicted"/>
<organism evidence="1 2">
    <name type="scientific">Comamonas faecalis</name>
    <dbReference type="NCBI Taxonomy" id="1387849"/>
    <lineage>
        <taxon>Bacteria</taxon>
        <taxon>Pseudomonadati</taxon>
        <taxon>Pseudomonadota</taxon>
        <taxon>Betaproteobacteria</taxon>
        <taxon>Burkholderiales</taxon>
        <taxon>Comamonadaceae</taxon>
        <taxon>Comamonas</taxon>
    </lineage>
</organism>
<dbReference type="NCBIfam" id="NF004793">
    <property type="entry name" value="PRK06141.1"/>
    <property type="match status" value="1"/>
</dbReference>